<feature type="domain" description="Chitin-binding type-2" evidence="8">
    <location>
        <begin position="910"/>
        <end position="969"/>
    </location>
</feature>
<proteinExistence type="predicted"/>
<evidence type="ECO:0000256" key="2">
    <source>
        <dbReference type="ARBA" id="ARBA00022729"/>
    </source>
</evidence>
<feature type="compositionally biased region" description="Polar residues" evidence="6">
    <location>
        <begin position="697"/>
        <end position="717"/>
    </location>
</feature>
<evidence type="ECO:0000256" key="5">
    <source>
        <dbReference type="ARBA" id="ARBA00023180"/>
    </source>
</evidence>
<feature type="domain" description="Chitin-binding type-2" evidence="8">
    <location>
        <begin position="979"/>
        <end position="1036"/>
    </location>
</feature>
<evidence type="ECO:0000256" key="6">
    <source>
        <dbReference type="SAM" id="MobiDB-lite"/>
    </source>
</evidence>
<keyword evidence="10" id="KW-1185">Reference proteome</keyword>
<evidence type="ECO:0000313" key="10">
    <source>
        <dbReference type="Proteomes" id="UP000827092"/>
    </source>
</evidence>
<dbReference type="SMART" id="SM00494">
    <property type="entry name" value="ChtBD2"/>
    <property type="match status" value="2"/>
</dbReference>
<feature type="region of interest" description="Disordered" evidence="6">
    <location>
        <begin position="30"/>
        <end position="94"/>
    </location>
</feature>
<feature type="compositionally biased region" description="Basic and acidic residues" evidence="6">
    <location>
        <begin position="322"/>
        <end position="331"/>
    </location>
</feature>
<feature type="compositionally biased region" description="Low complexity" evidence="6">
    <location>
        <begin position="529"/>
        <end position="542"/>
    </location>
</feature>
<dbReference type="Proteomes" id="UP000827092">
    <property type="component" value="Unassembled WGS sequence"/>
</dbReference>
<reference evidence="9 10" key="1">
    <citation type="journal article" date="2022" name="Nat. Ecol. Evol.">
        <title>A masculinizing supergene underlies an exaggerated male reproductive morph in a spider.</title>
        <authorList>
            <person name="Hendrickx F."/>
            <person name="De Corte Z."/>
            <person name="Sonet G."/>
            <person name="Van Belleghem S.M."/>
            <person name="Kostlbacher S."/>
            <person name="Vangestel C."/>
        </authorList>
    </citation>
    <scope>NUCLEOTIDE SEQUENCE [LARGE SCALE GENOMIC DNA]</scope>
    <source>
        <strain evidence="9">W744_W776</strain>
    </source>
</reference>
<dbReference type="Pfam" id="PF01607">
    <property type="entry name" value="CBM_14"/>
    <property type="match status" value="2"/>
</dbReference>
<feature type="compositionally biased region" description="Polar residues" evidence="6">
    <location>
        <begin position="680"/>
        <end position="689"/>
    </location>
</feature>
<dbReference type="GO" id="GO:0005576">
    <property type="term" value="C:extracellular region"/>
    <property type="evidence" value="ECO:0007669"/>
    <property type="project" value="InterPro"/>
</dbReference>
<feature type="compositionally biased region" description="Basic and acidic residues" evidence="6">
    <location>
        <begin position="853"/>
        <end position="864"/>
    </location>
</feature>
<feature type="compositionally biased region" description="Polar residues" evidence="6">
    <location>
        <begin position="202"/>
        <end position="214"/>
    </location>
</feature>
<feature type="compositionally biased region" description="Basic residues" evidence="6">
    <location>
        <begin position="122"/>
        <end position="134"/>
    </location>
</feature>
<keyword evidence="4" id="KW-1015">Disulfide bond</keyword>
<feature type="compositionally biased region" description="Basic and acidic residues" evidence="6">
    <location>
        <begin position="135"/>
        <end position="148"/>
    </location>
</feature>
<feature type="chain" id="PRO_5043876881" description="Chitin-binding type-2 domain-containing protein" evidence="7">
    <location>
        <begin position="23"/>
        <end position="1089"/>
    </location>
</feature>
<feature type="signal peptide" evidence="7">
    <location>
        <begin position="1"/>
        <end position="22"/>
    </location>
</feature>
<dbReference type="AlphaFoldDB" id="A0AAV6U7Z7"/>
<dbReference type="SUPFAM" id="SSF57625">
    <property type="entry name" value="Invertebrate chitin-binding proteins"/>
    <property type="match status" value="2"/>
</dbReference>
<feature type="compositionally biased region" description="Polar residues" evidence="6">
    <location>
        <begin position="739"/>
        <end position="752"/>
    </location>
</feature>
<evidence type="ECO:0000256" key="7">
    <source>
        <dbReference type="SAM" id="SignalP"/>
    </source>
</evidence>
<accession>A0AAV6U7Z7</accession>
<dbReference type="PANTHER" id="PTHR23301">
    <property type="entry name" value="CHITIN BINDING PERITROPHIN-A"/>
    <property type="match status" value="1"/>
</dbReference>
<dbReference type="InterPro" id="IPR051940">
    <property type="entry name" value="Chitin_bind-dev_reg"/>
</dbReference>
<evidence type="ECO:0000256" key="1">
    <source>
        <dbReference type="ARBA" id="ARBA00022669"/>
    </source>
</evidence>
<feature type="compositionally biased region" description="Polar residues" evidence="6">
    <location>
        <begin position="543"/>
        <end position="565"/>
    </location>
</feature>
<feature type="region of interest" description="Disordered" evidence="6">
    <location>
        <begin position="1069"/>
        <end position="1089"/>
    </location>
</feature>
<feature type="compositionally biased region" description="Low complexity" evidence="6">
    <location>
        <begin position="570"/>
        <end position="594"/>
    </location>
</feature>
<evidence type="ECO:0000256" key="4">
    <source>
        <dbReference type="ARBA" id="ARBA00023157"/>
    </source>
</evidence>
<feature type="compositionally biased region" description="Low complexity" evidence="6">
    <location>
        <begin position="865"/>
        <end position="896"/>
    </location>
</feature>
<dbReference type="EMBL" id="JAFNEN010000605">
    <property type="protein sequence ID" value="KAG8179741.1"/>
    <property type="molecule type" value="Genomic_DNA"/>
</dbReference>
<feature type="compositionally biased region" description="Basic and acidic residues" evidence="6">
    <location>
        <begin position="431"/>
        <end position="441"/>
    </location>
</feature>
<organism evidence="9 10">
    <name type="scientific">Oedothorax gibbosus</name>
    <dbReference type="NCBI Taxonomy" id="931172"/>
    <lineage>
        <taxon>Eukaryota</taxon>
        <taxon>Metazoa</taxon>
        <taxon>Ecdysozoa</taxon>
        <taxon>Arthropoda</taxon>
        <taxon>Chelicerata</taxon>
        <taxon>Arachnida</taxon>
        <taxon>Araneae</taxon>
        <taxon>Araneomorphae</taxon>
        <taxon>Entelegynae</taxon>
        <taxon>Araneoidea</taxon>
        <taxon>Linyphiidae</taxon>
        <taxon>Erigoninae</taxon>
        <taxon>Oedothorax</taxon>
    </lineage>
</organism>
<sequence>MGNLWFFLIVAVFCAVFGDALSQNRGSVRYGAPADEPEADVARPLAPNRGVRRRRPTSATESPPVEPQLQPEERTTGRRVPSSPRSQSPLAHPVEAVAPVVPEVIYDAPVATPAIPEDKSQGRRRRTRKRKRPQAAKDDVTPDVKTEDIQPINAEPQPLKPYNADAELRNNENSYDAGPSDKSKFSGVDYGENGEDSDRRNTGAQYFPPQSGTNRLPVENTEEIENARVYSEPTRTAPDSNRRYSPPQPDSERGSYVPVLTPARQSDRQRTPEYKSPISNSDKISRHYDSKPPQTQNTRRGQSNIQNQRHPENRLVATEPPHISRDYDRSFNNKPDYGNPVVVSLLGRQRQSENNDAYGPPKATNRLPNPSEDRYNPIYPYLDENVNHEPASHSSLPHRNENPAPYIPSDAIVPYSNVIPRDEDESPKAVADVKDNQELSRYEPPLTRSGASSQPRNPEQDKTEVPPRSRDSSHSHSQSRSETLRGRGSTADTPVETPTRTRGGSRYQPDSSVDQPSRTIDSTRHESDSSSGTPTRTRGSSRNQIDTPVDQPTRTRGANRYTTAASLDGISRTSDSSRPISDSSSGTSTRTRGSVRNQIETPVDQPTRTRGSNRYQQDGSLDEITRTRDSTRNQPDSSSGGIQRTRSSSRRQPESVNDTPTQTRGSSRPQPSVNPDAPTRGSSRYQPDSSIDRPTRTRSSQTEVPSPQSYRNTNRYQTDSEEDSRLNSRIQPPIPEVNSDINAYSGPQTYNQGEPERRGPAVEVAPAPFSGYAYPTNSPDVRDAQDPVRNTLRSRPQYEVVREPEESYSPYEESEPEADPERNVYAPEYQPPSRQETRSQRVVPQRQQSSPEQRPDPRQQRPEYRSPQPSTRRQPQSQQDSRPQARQQSRPRQEPAAPTPTRGRSSSGSKFECPEPYGFFADPVQCDKYYECRNGTAIDGLCEDGLAFNVAVAPKFLRCDSLRDVDCTTRPELQEPRPTANCPRRYGLYPSEGDCTKFFNCVDGTATEVQCPPGLTFNDERATCDWADLVKSSCKTEARTFTETLVQHLKENLQENQFRLNRTPLMRSPNLEEEWPSSRIEETETKIAK</sequence>
<protein>
    <recommendedName>
        <fullName evidence="8">Chitin-binding type-2 domain-containing protein</fullName>
    </recommendedName>
</protein>
<feature type="compositionally biased region" description="Basic and acidic residues" evidence="6">
    <location>
        <begin position="1079"/>
        <end position="1089"/>
    </location>
</feature>
<evidence type="ECO:0000313" key="9">
    <source>
        <dbReference type="EMBL" id="KAG8179741.1"/>
    </source>
</evidence>
<feature type="compositionally biased region" description="Low complexity" evidence="6">
    <location>
        <begin position="840"/>
        <end position="852"/>
    </location>
</feature>
<feature type="compositionally biased region" description="Polar residues" evidence="6">
    <location>
        <begin position="632"/>
        <end position="646"/>
    </location>
</feature>
<comment type="caution">
    <text evidence="9">The sequence shown here is derived from an EMBL/GenBank/DDBJ whole genome shotgun (WGS) entry which is preliminary data.</text>
</comment>
<feature type="region of interest" description="Disordered" evidence="6">
    <location>
        <begin position="112"/>
        <end position="912"/>
    </location>
</feature>
<dbReference type="PROSITE" id="PS50940">
    <property type="entry name" value="CHIT_BIND_II"/>
    <property type="match status" value="2"/>
</dbReference>
<feature type="compositionally biased region" description="Polar residues" evidence="6">
    <location>
        <begin position="595"/>
        <end position="619"/>
    </location>
</feature>
<dbReference type="GO" id="GO:0008061">
    <property type="term" value="F:chitin binding"/>
    <property type="evidence" value="ECO:0007669"/>
    <property type="project" value="UniProtKB-KW"/>
</dbReference>
<keyword evidence="3" id="KW-0677">Repeat</keyword>
<feature type="compositionally biased region" description="Polar residues" evidence="6">
    <location>
        <begin position="490"/>
        <end position="520"/>
    </location>
</feature>
<gene>
    <name evidence="9" type="ORF">JTE90_025074</name>
</gene>
<keyword evidence="2 7" id="KW-0732">Signal</keyword>
<feature type="compositionally biased region" description="Low complexity" evidence="6">
    <location>
        <begin position="78"/>
        <end position="94"/>
    </location>
</feature>
<dbReference type="Gene3D" id="2.170.140.10">
    <property type="entry name" value="Chitin binding domain"/>
    <property type="match status" value="2"/>
</dbReference>
<keyword evidence="5" id="KW-0325">Glycoprotein</keyword>
<dbReference type="InterPro" id="IPR002557">
    <property type="entry name" value="Chitin-bd_dom"/>
</dbReference>
<feature type="compositionally biased region" description="Basic and acidic residues" evidence="6">
    <location>
        <begin position="458"/>
        <end position="474"/>
    </location>
</feature>
<feature type="compositionally biased region" description="Polar residues" evidence="6">
    <location>
        <begin position="292"/>
        <end position="308"/>
    </location>
</feature>
<evidence type="ECO:0000256" key="3">
    <source>
        <dbReference type="ARBA" id="ARBA00022737"/>
    </source>
</evidence>
<dbReference type="InterPro" id="IPR036508">
    <property type="entry name" value="Chitin-bd_dom_sf"/>
</dbReference>
<keyword evidence="1" id="KW-0147">Chitin-binding</keyword>
<name>A0AAV6U7Z7_9ARAC</name>
<feature type="compositionally biased region" description="Polar residues" evidence="6">
    <location>
        <begin position="654"/>
        <end position="673"/>
    </location>
</feature>
<dbReference type="PANTHER" id="PTHR23301:SF107">
    <property type="entry name" value="LD20793P"/>
    <property type="match status" value="1"/>
</dbReference>
<evidence type="ECO:0000259" key="8">
    <source>
        <dbReference type="PROSITE" id="PS50940"/>
    </source>
</evidence>